<reference evidence="1 2" key="1">
    <citation type="submission" date="2019-04" db="EMBL/GenBank/DDBJ databases">
        <title>Altererythrobacter aquimixticola sp. nov., isolated from sediment of junction between the ocean and a freshwater spring.</title>
        <authorList>
            <person name="Yoon J.-H."/>
        </authorList>
    </citation>
    <scope>NUCLEOTIDE SEQUENCE [LARGE SCALE GENOMIC DNA]</scope>
    <source>
        <strain evidence="1 2">SSKS-13</strain>
    </source>
</reference>
<keyword evidence="2" id="KW-1185">Reference proteome</keyword>
<dbReference type="OrthoDB" id="7566033at2"/>
<accession>A0A4T3F3S1</accession>
<evidence type="ECO:0000313" key="1">
    <source>
        <dbReference type="EMBL" id="TIX51925.1"/>
    </source>
</evidence>
<organism evidence="1 2">
    <name type="scientific">Alteraurantiacibacter aquimixticola</name>
    <dbReference type="NCBI Taxonomy" id="2489173"/>
    <lineage>
        <taxon>Bacteria</taxon>
        <taxon>Pseudomonadati</taxon>
        <taxon>Pseudomonadota</taxon>
        <taxon>Alphaproteobacteria</taxon>
        <taxon>Sphingomonadales</taxon>
        <taxon>Erythrobacteraceae</taxon>
        <taxon>Alteraurantiacibacter</taxon>
    </lineage>
</organism>
<proteinExistence type="predicted"/>
<dbReference type="EMBL" id="SSHH01000001">
    <property type="protein sequence ID" value="TIX51925.1"/>
    <property type="molecule type" value="Genomic_DNA"/>
</dbReference>
<protein>
    <submittedName>
        <fullName evidence="1">DUF4188 domain-containing protein</fullName>
    </submittedName>
</protein>
<dbReference type="Pfam" id="PF13826">
    <property type="entry name" value="Monooxy_af470-like"/>
    <property type="match status" value="1"/>
</dbReference>
<dbReference type="InterPro" id="IPR025444">
    <property type="entry name" value="Monooxy_af470"/>
</dbReference>
<comment type="caution">
    <text evidence="1">The sequence shown here is derived from an EMBL/GenBank/DDBJ whole genome shotgun (WGS) entry which is preliminary data.</text>
</comment>
<dbReference type="Proteomes" id="UP000309389">
    <property type="component" value="Unassembled WGS sequence"/>
</dbReference>
<gene>
    <name evidence="1" type="ORF">E5222_05670</name>
</gene>
<name>A0A4T3F3S1_9SPHN</name>
<dbReference type="AlphaFoldDB" id="A0A4T3F3S1"/>
<evidence type="ECO:0000313" key="2">
    <source>
        <dbReference type="Proteomes" id="UP000309389"/>
    </source>
</evidence>
<sequence>MIEPGRLTDRHEGSLVVFLIGMRINHFLRPRQWLPVARSMGPMIAELEDNPESGFIGAETLLAGMRTVLLVQYWRDFARLEAYAQDRDRNHWPAWSAFNKAVGDNGSVGIFHETYCVPAGGFETISVNMPPFGLARFSGRQPATGSRVAARDRMSAMSEG</sequence>